<dbReference type="InterPro" id="IPR006439">
    <property type="entry name" value="HAD-SF_hydro_IA"/>
</dbReference>
<gene>
    <name evidence="2" type="ORF">D1831_09885</name>
</gene>
<sequence>MLIIIFMRVWLILLNAFVILAGMIRKRSGGFLVNYQLLLFDLDQTLFDTNTNAENALRKMQLPFEFTFNADKINYWHRLQAQMWAGLERKEMTRDELINTRFSKYFAHYDIAADGPTLERQFQQRFFAEHTLMPHARTMLTQLKQRYHLAVVSNEVRAKQVRQMGDAHIDQFFDRLFLAEEVGFSKPDQRFFQTVKAKYATVDPANMLVIGDSLTADIQGARAAHLDSVWFNPNHAAQPATNRPRYEVNDLQQLVPLLAD</sequence>
<dbReference type="SUPFAM" id="SSF56784">
    <property type="entry name" value="HAD-like"/>
    <property type="match status" value="1"/>
</dbReference>
<dbReference type="PANTHER" id="PTHR47478">
    <property type="match status" value="1"/>
</dbReference>
<dbReference type="InterPro" id="IPR011951">
    <property type="entry name" value="HAD-SF_hydro_IA_YjjG/PynA"/>
</dbReference>
<dbReference type="Gene3D" id="3.40.50.1000">
    <property type="entry name" value="HAD superfamily/HAD-like"/>
    <property type="match status" value="1"/>
</dbReference>
<keyword evidence="1" id="KW-0472">Membrane</keyword>
<evidence type="ECO:0000256" key="1">
    <source>
        <dbReference type="SAM" id="Phobius"/>
    </source>
</evidence>
<dbReference type="Pfam" id="PF13419">
    <property type="entry name" value="HAD_2"/>
    <property type="match status" value="1"/>
</dbReference>
<dbReference type="GO" id="GO:0008253">
    <property type="term" value="F:5'-nucleotidase activity"/>
    <property type="evidence" value="ECO:0007669"/>
    <property type="project" value="InterPro"/>
</dbReference>
<dbReference type="NCBIfam" id="TIGR01509">
    <property type="entry name" value="HAD-SF-IA-v3"/>
    <property type="match status" value="1"/>
</dbReference>
<dbReference type="SFLD" id="SFLDG01129">
    <property type="entry name" value="C1.5:_HAD__Beta-PGM__Phosphata"/>
    <property type="match status" value="1"/>
</dbReference>
<proteinExistence type="predicted"/>
<reference evidence="2 3" key="1">
    <citation type="submission" date="2018-08" db="EMBL/GenBank/DDBJ databases">
        <title>Genome Lactobacillus garii FI11369.</title>
        <authorList>
            <person name="Diaz M."/>
            <person name="Narbad A."/>
        </authorList>
    </citation>
    <scope>NUCLEOTIDE SEQUENCE [LARGE SCALE GENOMIC DNA]</scope>
    <source>
        <strain evidence="2 3">FI11369</strain>
    </source>
</reference>
<dbReference type="Proteomes" id="UP000283633">
    <property type="component" value="Unassembled WGS sequence"/>
</dbReference>
<keyword evidence="1" id="KW-1133">Transmembrane helix</keyword>
<dbReference type="InterPro" id="IPR023214">
    <property type="entry name" value="HAD_sf"/>
</dbReference>
<dbReference type="SFLD" id="SFLDS00003">
    <property type="entry name" value="Haloacid_Dehalogenase"/>
    <property type="match status" value="1"/>
</dbReference>
<protein>
    <submittedName>
        <fullName evidence="2">Noncanonical pyrimidine nucleotidase, YjjG family</fullName>
    </submittedName>
</protein>
<evidence type="ECO:0000313" key="3">
    <source>
        <dbReference type="Proteomes" id="UP000283633"/>
    </source>
</evidence>
<dbReference type="InterPro" id="IPR023198">
    <property type="entry name" value="PGP-like_dom2"/>
</dbReference>
<dbReference type="InterPro" id="IPR041492">
    <property type="entry name" value="HAD_2"/>
</dbReference>
<name>A0A3R8J629_9LACO</name>
<comment type="caution">
    <text evidence="2">The sequence shown here is derived from an EMBL/GenBank/DDBJ whole genome shotgun (WGS) entry which is preliminary data.</text>
</comment>
<dbReference type="EMBL" id="QWZQ01000034">
    <property type="protein sequence ID" value="RRK09935.1"/>
    <property type="molecule type" value="Genomic_DNA"/>
</dbReference>
<dbReference type="AlphaFoldDB" id="A0A3R8J629"/>
<accession>A0A3R8J629</accession>
<dbReference type="NCBIfam" id="TIGR02254">
    <property type="entry name" value="YjjG_YfnB"/>
    <property type="match status" value="1"/>
</dbReference>
<dbReference type="InterPro" id="IPR036412">
    <property type="entry name" value="HAD-like_sf"/>
</dbReference>
<dbReference type="PANTHER" id="PTHR47478:SF1">
    <property type="entry name" value="PYRIMIDINE 5'-NUCLEOTIDASE YJJG"/>
    <property type="match status" value="1"/>
</dbReference>
<evidence type="ECO:0000313" key="2">
    <source>
        <dbReference type="EMBL" id="RRK09935.1"/>
    </source>
</evidence>
<dbReference type="InterPro" id="IPR052550">
    <property type="entry name" value="Pyrimidine_5'-ntase_YjjG"/>
</dbReference>
<organism evidence="2 3">
    <name type="scientific">Lactiplantibacillus garii</name>
    <dbReference type="NCBI Taxonomy" id="2306423"/>
    <lineage>
        <taxon>Bacteria</taxon>
        <taxon>Bacillati</taxon>
        <taxon>Bacillota</taxon>
        <taxon>Bacilli</taxon>
        <taxon>Lactobacillales</taxon>
        <taxon>Lactobacillaceae</taxon>
        <taxon>Lactiplantibacillus</taxon>
    </lineage>
</organism>
<keyword evidence="1" id="KW-0812">Transmembrane</keyword>
<dbReference type="Gene3D" id="1.10.150.240">
    <property type="entry name" value="Putative phosphatase, domain 2"/>
    <property type="match status" value="1"/>
</dbReference>
<keyword evidence="3" id="KW-1185">Reference proteome</keyword>
<dbReference type="NCBIfam" id="TIGR01549">
    <property type="entry name" value="HAD-SF-IA-v1"/>
    <property type="match status" value="1"/>
</dbReference>
<feature type="transmembrane region" description="Helical" evidence="1">
    <location>
        <begin position="6"/>
        <end position="24"/>
    </location>
</feature>